<accession>A0AAJ1V8J6</accession>
<comment type="caution">
    <text evidence="1">The sequence shown here is derived from an EMBL/GenBank/DDBJ whole genome shotgun (WGS) entry which is preliminary data.</text>
</comment>
<dbReference type="EMBL" id="JACAGJ010000002">
    <property type="protein sequence ID" value="MDM1071960.1"/>
    <property type="molecule type" value="Genomic_DNA"/>
</dbReference>
<evidence type="ECO:0000313" key="1">
    <source>
        <dbReference type="EMBL" id="MDM1071960.1"/>
    </source>
</evidence>
<protein>
    <submittedName>
        <fullName evidence="1">Uncharacterized protein</fullName>
    </submittedName>
</protein>
<gene>
    <name evidence="1" type="ORF">HX001_05555</name>
</gene>
<reference evidence="1" key="2">
    <citation type="journal article" date="2022" name="Sci. Total Environ.">
        <title>Prevalence, transmission, and molecular epidemiology of tet(X)-positive bacteria among humans, animals, and environmental niches in China: An epidemiological, and genomic-based study.</title>
        <authorList>
            <person name="Dong N."/>
            <person name="Zeng Y."/>
            <person name="Cai C."/>
            <person name="Sun C."/>
            <person name="Lu J."/>
            <person name="Liu C."/>
            <person name="Zhou H."/>
            <person name="Sun Q."/>
            <person name="Shu L."/>
            <person name="Wang H."/>
            <person name="Wang Y."/>
            <person name="Wang S."/>
            <person name="Wu C."/>
            <person name="Chan E.W."/>
            <person name="Chen G."/>
            <person name="Shen Z."/>
            <person name="Chen S."/>
            <person name="Zhang R."/>
        </authorList>
    </citation>
    <scope>NUCLEOTIDE SEQUENCE</scope>
    <source>
        <strain evidence="1">R655-4</strain>
    </source>
</reference>
<proteinExistence type="predicted"/>
<dbReference type="RefSeq" id="WP_159156530.1">
    <property type="nucleotide sequence ID" value="NZ_CP013210.1"/>
</dbReference>
<name>A0AAJ1V8J6_9FLAO</name>
<evidence type="ECO:0000313" key="2">
    <source>
        <dbReference type="Proteomes" id="UP001170959"/>
    </source>
</evidence>
<reference evidence="1" key="1">
    <citation type="submission" date="2020-06" db="EMBL/GenBank/DDBJ databases">
        <authorList>
            <person name="Dong N."/>
        </authorList>
    </citation>
    <scope>NUCLEOTIDE SEQUENCE</scope>
    <source>
        <strain evidence="1">R655-4</strain>
    </source>
</reference>
<dbReference type="Proteomes" id="UP001170959">
    <property type="component" value="Unassembled WGS sequence"/>
</dbReference>
<organism evidence="1 2">
    <name type="scientific">Empedobacter brevis</name>
    <dbReference type="NCBI Taxonomy" id="247"/>
    <lineage>
        <taxon>Bacteria</taxon>
        <taxon>Pseudomonadati</taxon>
        <taxon>Bacteroidota</taxon>
        <taxon>Flavobacteriia</taxon>
        <taxon>Flavobacteriales</taxon>
        <taxon>Weeksellaceae</taxon>
        <taxon>Empedobacter</taxon>
    </lineage>
</organism>
<dbReference type="AlphaFoldDB" id="A0AAJ1V8J6"/>
<sequence>MKYIFVVGGMFLINVFSQEISNVSFLGCEKPKGKIVLKINLSEKGQIKNVSYSKFDNENLVLVFSKILNNMKEDLNNYNISLSMKSNDFYLSIY</sequence>